<keyword evidence="3" id="KW-0963">Cytoplasm</keyword>
<comment type="subcellular location">
    <subcellularLocation>
        <location evidence="1">Cytoplasm</location>
    </subcellularLocation>
</comment>
<reference evidence="10" key="1">
    <citation type="submission" date="2020-03" db="EMBL/GenBank/DDBJ databases">
        <title>The deep terrestrial virosphere.</title>
        <authorList>
            <person name="Holmfeldt K."/>
            <person name="Nilsson E."/>
            <person name="Simone D."/>
            <person name="Lopez-Fernandez M."/>
            <person name="Wu X."/>
            <person name="de Brujin I."/>
            <person name="Lundin D."/>
            <person name="Andersson A."/>
            <person name="Bertilsson S."/>
            <person name="Dopson M."/>
        </authorList>
    </citation>
    <scope>NUCLEOTIDE SEQUENCE</scope>
    <source>
        <strain evidence="11">MM415A00449</strain>
        <strain evidence="10">TM448A01792</strain>
    </source>
</reference>
<dbReference type="GO" id="GO:0005737">
    <property type="term" value="C:cytoplasm"/>
    <property type="evidence" value="ECO:0007669"/>
    <property type="project" value="UniProtKB-SubCell"/>
</dbReference>
<evidence type="ECO:0000256" key="6">
    <source>
        <dbReference type="ARBA" id="ARBA00022705"/>
    </source>
</evidence>
<keyword evidence="7" id="KW-0239">DNA-directed DNA polymerase</keyword>
<dbReference type="Gene3D" id="3.70.10.10">
    <property type="match status" value="1"/>
</dbReference>
<keyword evidence="5" id="KW-0548">Nucleotidyltransferase</keyword>
<dbReference type="InterPro" id="IPR001001">
    <property type="entry name" value="DNA_polIII_beta"/>
</dbReference>
<evidence type="ECO:0000256" key="5">
    <source>
        <dbReference type="ARBA" id="ARBA00022695"/>
    </source>
</evidence>
<dbReference type="GO" id="GO:0006271">
    <property type="term" value="P:DNA strand elongation involved in DNA replication"/>
    <property type="evidence" value="ECO:0007669"/>
    <property type="project" value="TreeGrafter"/>
</dbReference>
<evidence type="ECO:0000259" key="9">
    <source>
        <dbReference type="Pfam" id="PF02768"/>
    </source>
</evidence>
<evidence type="ECO:0000313" key="10">
    <source>
        <dbReference type="EMBL" id="QJA50527.1"/>
    </source>
</evidence>
<evidence type="ECO:0000256" key="1">
    <source>
        <dbReference type="ARBA" id="ARBA00004496"/>
    </source>
</evidence>
<name>A0A6H1ZT84_9ZZZZ</name>
<evidence type="ECO:0000256" key="4">
    <source>
        <dbReference type="ARBA" id="ARBA00022679"/>
    </source>
</evidence>
<keyword evidence="6" id="KW-0235">DNA replication</keyword>
<dbReference type="Gene3D" id="3.10.150.10">
    <property type="entry name" value="DNA Polymerase III, subunit A, domain 2"/>
    <property type="match status" value="2"/>
</dbReference>
<protein>
    <submittedName>
        <fullName evidence="10">Putative DNA polymerase</fullName>
    </submittedName>
</protein>
<dbReference type="InterPro" id="IPR046938">
    <property type="entry name" value="DNA_clamp_sf"/>
</dbReference>
<gene>
    <name evidence="11" type="ORF">MM415A00449_0004</name>
    <name evidence="10" type="ORF">TM448A01792_0019</name>
</gene>
<dbReference type="EMBL" id="MT144200">
    <property type="protein sequence ID" value="QJA50527.1"/>
    <property type="molecule type" value="Genomic_DNA"/>
</dbReference>
<keyword evidence="4" id="KW-0808">Transferase</keyword>
<dbReference type="GO" id="GO:0003887">
    <property type="term" value="F:DNA-directed DNA polymerase activity"/>
    <property type="evidence" value="ECO:0007669"/>
    <property type="project" value="UniProtKB-KW"/>
</dbReference>
<dbReference type="PANTHER" id="PTHR30478:SF0">
    <property type="entry name" value="BETA SLIDING CLAMP"/>
    <property type="match status" value="1"/>
</dbReference>
<dbReference type="GO" id="GO:0009360">
    <property type="term" value="C:DNA polymerase III complex"/>
    <property type="evidence" value="ECO:0007669"/>
    <property type="project" value="InterPro"/>
</dbReference>
<evidence type="ECO:0000256" key="3">
    <source>
        <dbReference type="ARBA" id="ARBA00022490"/>
    </source>
</evidence>
<dbReference type="GO" id="GO:0003677">
    <property type="term" value="F:DNA binding"/>
    <property type="evidence" value="ECO:0007669"/>
    <property type="project" value="UniProtKB-KW"/>
</dbReference>
<feature type="domain" description="DNA polymerase III beta sliding clamp C-terminal" evidence="9">
    <location>
        <begin position="318"/>
        <end position="439"/>
    </location>
</feature>
<evidence type="ECO:0000256" key="2">
    <source>
        <dbReference type="ARBA" id="ARBA00010752"/>
    </source>
</evidence>
<dbReference type="EMBL" id="MT142477">
    <property type="protein sequence ID" value="QJA82007.1"/>
    <property type="molecule type" value="Genomic_DNA"/>
</dbReference>
<dbReference type="GO" id="GO:0008408">
    <property type="term" value="F:3'-5' exonuclease activity"/>
    <property type="evidence" value="ECO:0007669"/>
    <property type="project" value="InterPro"/>
</dbReference>
<accession>A0A6H1ZT84</accession>
<evidence type="ECO:0000256" key="7">
    <source>
        <dbReference type="ARBA" id="ARBA00022932"/>
    </source>
</evidence>
<dbReference type="CDD" id="cd00140">
    <property type="entry name" value="beta_clamp"/>
    <property type="match status" value="1"/>
</dbReference>
<dbReference type="AlphaFoldDB" id="A0A6H1ZT84"/>
<comment type="similarity">
    <text evidence="2">Belongs to the beta sliding clamp family.</text>
</comment>
<sequence>MKINRKKLLDAVKVASKLTGGKTNFPVLTSVMLDGAGQKLMATDLEMFVNIPLEISDYTRVTETVGVEGVTGEDGVDGLKGPQLRALAEDYGIPLPGKATVSAMRETIVEACRNAATEESSWDEKFCIPARDFGKILGTLEEEEVEITMSEDVGGTLFNNAAPRVRIGSNFSDLATFDPEEFPGISDAEVDPGNMARVTVNRKDLSNVSVAAAKDSDRGFQLGIAHFDLSDREKPCVVSTDGHRMHWTTLNPDKVEASEGVEGFSMPLAAVKMLKSVFADEDDITVEHNNGSNRMSVRFGEGGVLSIRGVEGKFPDWKRVVPQESARKVTIVKSEMQKPLEQALTITGDKYSGFRLKFNSGVDVEFTNPEKGAYQKISIPIKAKNYPNDEETLIGINGRFVLDAMAPIGTDDIDLMFDDHSKPMCMGHENYHALVMPMRV</sequence>
<dbReference type="SUPFAM" id="SSF55979">
    <property type="entry name" value="DNA clamp"/>
    <property type="match status" value="1"/>
</dbReference>
<evidence type="ECO:0000256" key="8">
    <source>
        <dbReference type="ARBA" id="ARBA00023125"/>
    </source>
</evidence>
<dbReference type="PANTHER" id="PTHR30478">
    <property type="entry name" value="DNA POLYMERASE III SUBUNIT BETA"/>
    <property type="match status" value="1"/>
</dbReference>
<keyword evidence="8" id="KW-0238">DNA-binding</keyword>
<dbReference type="SMART" id="SM00480">
    <property type="entry name" value="POL3Bc"/>
    <property type="match status" value="1"/>
</dbReference>
<evidence type="ECO:0000313" key="11">
    <source>
        <dbReference type="EMBL" id="QJA82007.1"/>
    </source>
</evidence>
<organism evidence="10">
    <name type="scientific">viral metagenome</name>
    <dbReference type="NCBI Taxonomy" id="1070528"/>
    <lineage>
        <taxon>unclassified sequences</taxon>
        <taxon>metagenomes</taxon>
        <taxon>organismal metagenomes</taxon>
    </lineage>
</organism>
<dbReference type="InterPro" id="IPR022635">
    <property type="entry name" value="DNA_polIII_beta_C"/>
</dbReference>
<proteinExistence type="inferred from homology"/>
<dbReference type="Pfam" id="PF02768">
    <property type="entry name" value="DNA_pol3_beta_3"/>
    <property type="match status" value="1"/>
</dbReference>